<protein>
    <submittedName>
        <fullName evidence="2">Uncharacterized protein</fullName>
    </submittedName>
</protein>
<evidence type="ECO:0000313" key="2">
    <source>
        <dbReference type="EMBL" id="VDD50078.1"/>
    </source>
</evidence>
<dbReference type="EMBL" id="LR031878">
    <property type="protein sequence ID" value="VDD50078.1"/>
    <property type="molecule type" value="Genomic_DNA"/>
</dbReference>
<feature type="region of interest" description="Disordered" evidence="1">
    <location>
        <begin position="1"/>
        <end position="28"/>
    </location>
</feature>
<proteinExistence type="predicted"/>
<organism evidence="2">
    <name type="scientific">Brassica oleracea</name>
    <name type="common">Wild cabbage</name>
    <dbReference type="NCBI Taxonomy" id="3712"/>
    <lineage>
        <taxon>Eukaryota</taxon>
        <taxon>Viridiplantae</taxon>
        <taxon>Streptophyta</taxon>
        <taxon>Embryophyta</taxon>
        <taxon>Tracheophyta</taxon>
        <taxon>Spermatophyta</taxon>
        <taxon>Magnoliopsida</taxon>
        <taxon>eudicotyledons</taxon>
        <taxon>Gunneridae</taxon>
        <taxon>Pentapetalae</taxon>
        <taxon>rosids</taxon>
        <taxon>malvids</taxon>
        <taxon>Brassicales</taxon>
        <taxon>Brassicaceae</taxon>
        <taxon>Brassiceae</taxon>
        <taxon>Brassica</taxon>
    </lineage>
</organism>
<evidence type="ECO:0000256" key="1">
    <source>
        <dbReference type="SAM" id="MobiDB-lite"/>
    </source>
</evidence>
<feature type="compositionally biased region" description="Polar residues" evidence="1">
    <location>
        <begin position="1"/>
        <end position="11"/>
    </location>
</feature>
<name>A0A3P6FBB5_BRAOL</name>
<accession>A0A3P6FBB5</accession>
<reference evidence="2" key="1">
    <citation type="submission" date="2018-11" db="EMBL/GenBank/DDBJ databases">
        <authorList>
            <consortium name="Genoscope - CEA"/>
            <person name="William W."/>
        </authorList>
    </citation>
    <scope>NUCLEOTIDE SEQUENCE</scope>
</reference>
<dbReference type="AlphaFoldDB" id="A0A3P6FBB5"/>
<sequence>MTVFIASTSVGSDYHQREQNSSSKMRQGEYTTDLDDVTLLKHLVQNHSGFSDLKPEEYYDSAPRLCKLTFYSLTIQHLDKVWSSFLVLKICLISNRLAV</sequence>
<gene>
    <name evidence="2" type="ORF">BOLC1T02467H</name>
</gene>